<organism evidence="2 3">
    <name type="scientific">Parabacteroides goldsteinii dnLKV18</name>
    <dbReference type="NCBI Taxonomy" id="1235789"/>
    <lineage>
        <taxon>Bacteria</taxon>
        <taxon>Pseudomonadati</taxon>
        <taxon>Bacteroidota</taxon>
        <taxon>Bacteroidia</taxon>
        <taxon>Bacteroidales</taxon>
        <taxon>Tannerellaceae</taxon>
        <taxon>Parabacteroides</taxon>
    </lineage>
</organism>
<dbReference type="PATRIC" id="fig|1235789.3.peg.4099"/>
<dbReference type="HOGENOM" id="CLU_2701432_0_0_10"/>
<keyword evidence="1" id="KW-0472">Membrane</keyword>
<evidence type="ECO:0000313" key="2">
    <source>
        <dbReference type="EMBL" id="EOS15771.1"/>
    </source>
</evidence>
<feature type="transmembrane region" description="Helical" evidence="1">
    <location>
        <begin position="24"/>
        <end position="47"/>
    </location>
</feature>
<reference evidence="2 3" key="1">
    <citation type="submission" date="2013-04" db="EMBL/GenBank/DDBJ databases">
        <title>The Genome Sequence of Parabacteroides goldsteinii dnLKV18.</title>
        <authorList>
            <consortium name="The Broad Institute Genomics Platform"/>
            <consortium name="The Broad Institute Genome Sequencing Center for Infectious Disease"/>
            <person name="Earl A."/>
            <person name="Xavier R."/>
            <person name="Kuhn K."/>
            <person name="Stappenbeck T."/>
            <person name="Walker B."/>
            <person name="Young S."/>
            <person name="Zeng Q."/>
            <person name="Gargeya S."/>
            <person name="Fitzgerald M."/>
            <person name="Haas B."/>
            <person name="Abouelleil A."/>
            <person name="Allen A.W."/>
            <person name="Alvarado L."/>
            <person name="Arachchi H.M."/>
            <person name="Berlin A.M."/>
            <person name="Chapman S.B."/>
            <person name="Gainer-Dewar J."/>
            <person name="Goldberg J."/>
            <person name="Griggs A."/>
            <person name="Gujja S."/>
            <person name="Hansen M."/>
            <person name="Howarth C."/>
            <person name="Imamovic A."/>
            <person name="Ireland A."/>
            <person name="Larimer J."/>
            <person name="McCowan C."/>
            <person name="Murphy C."/>
            <person name="Pearson M."/>
            <person name="Poon T.W."/>
            <person name="Priest M."/>
            <person name="Roberts A."/>
            <person name="Saif S."/>
            <person name="Shea T."/>
            <person name="Sisk P."/>
            <person name="Sykes S."/>
            <person name="Wortman J."/>
            <person name="Nusbaum C."/>
            <person name="Birren B."/>
        </authorList>
    </citation>
    <scope>NUCLEOTIDE SEQUENCE [LARGE SCALE GENOMIC DNA]</scope>
    <source>
        <strain evidence="3">dnLKV18</strain>
    </source>
</reference>
<proteinExistence type="predicted"/>
<comment type="caution">
    <text evidence="2">The sequence shown here is derived from an EMBL/GenBank/DDBJ whole genome shotgun (WGS) entry which is preliminary data.</text>
</comment>
<accession>S0GGB6</accession>
<feature type="transmembrane region" description="Helical" evidence="1">
    <location>
        <begin position="53"/>
        <end position="71"/>
    </location>
</feature>
<protein>
    <submittedName>
        <fullName evidence="2">Uncharacterized protein</fullName>
    </submittedName>
</protein>
<gene>
    <name evidence="2" type="ORF">C803_04083</name>
</gene>
<dbReference type="AlphaFoldDB" id="S0GGB6"/>
<keyword evidence="3" id="KW-1185">Reference proteome</keyword>
<name>S0GGB6_9BACT</name>
<evidence type="ECO:0000313" key="3">
    <source>
        <dbReference type="Proteomes" id="UP000014140"/>
    </source>
</evidence>
<dbReference type="Proteomes" id="UP000014140">
    <property type="component" value="Unassembled WGS sequence"/>
</dbReference>
<dbReference type="EMBL" id="ASSQ01000020">
    <property type="protein sequence ID" value="EOS15771.1"/>
    <property type="molecule type" value="Genomic_DNA"/>
</dbReference>
<keyword evidence="1" id="KW-0812">Transmembrane</keyword>
<evidence type="ECO:0000256" key="1">
    <source>
        <dbReference type="SAM" id="Phobius"/>
    </source>
</evidence>
<keyword evidence="1" id="KW-1133">Transmembrane helix</keyword>
<sequence length="77" mass="9120">MYMEDKLYSGVECRFIFMEFSRGFLCCLCSDLCYIFSVMICIAYVFGQYTACISIIIGILTFIAYLDKWLFWKQKVL</sequence>